<evidence type="ECO:0000256" key="6">
    <source>
        <dbReference type="ARBA" id="ARBA00022741"/>
    </source>
</evidence>
<dbReference type="SUPFAM" id="SSF52540">
    <property type="entry name" value="P-loop containing nucleoside triphosphate hydrolases"/>
    <property type="match status" value="1"/>
</dbReference>
<evidence type="ECO:0000256" key="12">
    <source>
        <dbReference type="HAMAP-Rule" id="MF_00165"/>
    </source>
</evidence>
<evidence type="ECO:0000256" key="1">
    <source>
        <dbReference type="ARBA" id="ARBA00009776"/>
    </source>
</evidence>
<dbReference type="Proteomes" id="UP000324285">
    <property type="component" value="Chromosome"/>
</dbReference>
<name>A0A5C1NFI6_9GAMM</name>
<comment type="function">
    <text evidence="11 12">Phosphorylation of dTMP to form dTDP in both de novo and salvage pathways of dTTP synthesis.</text>
</comment>
<keyword evidence="4 12" id="KW-0808">Transferase</keyword>
<feature type="domain" description="Thymidylate kinase-like" evidence="13">
    <location>
        <begin position="20"/>
        <end position="214"/>
    </location>
</feature>
<dbReference type="GO" id="GO:0005524">
    <property type="term" value="F:ATP binding"/>
    <property type="evidence" value="ECO:0007669"/>
    <property type="project" value="UniProtKB-UniRule"/>
</dbReference>
<reference evidence="14" key="1">
    <citation type="submission" date="2021-02" db="EMBL/GenBank/DDBJ databases">
        <title>Strain Y2R2, a novel species of the genus Halomonas.</title>
        <authorList>
            <person name="Huang H."/>
        </authorList>
    </citation>
    <scope>NUCLEOTIDE SEQUENCE</scope>
    <source>
        <strain evidence="14">Y2R2</strain>
    </source>
</reference>
<evidence type="ECO:0000256" key="9">
    <source>
        <dbReference type="ARBA" id="ARBA00029962"/>
    </source>
</evidence>
<dbReference type="HAMAP" id="MF_00165">
    <property type="entry name" value="Thymidylate_kinase"/>
    <property type="match status" value="1"/>
</dbReference>
<keyword evidence="6 12" id="KW-0547">Nucleotide-binding</keyword>
<dbReference type="RefSeq" id="WP_149284394.1">
    <property type="nucleotide sequence ID" value="NZ_CP038437.2"/>
</dbReference>
<dbReference type="EC" id="2.7.4.9" evidence="2 12"/>
<dbReference type="InterPro" id="IPR018094">
    <property type="entry name" value="Thymidylate_kinase"/>
</dbReference>
<evidence type="ECO:0000256" key="7">
    <source>
        <dbReference type="ARBA" id="ARBA00022777"/>
    </source>
</evidence>
<keyword evidence="15" id="KW-1185">Reference proteome</keyword>
<evidence type="ECO:0000313" key="15">
    <source>
        <dbReference type="Proteomes" id="UP000324285"/>
    </source>
</evidence>
<dbReference type="NCBIfam" id="TIGR00041">
    <property type="entry name" value="DTMP_kinase"/>
    <property type="match status" value="1"/>
</dbReference>
<comment type="catalytic activity">
    <reaction evidence="10 12">
        <text>dTMP + ATP = dTDP + ADP</text>
        <dbReference type="Rhea" id="RHEA:13517"/>
        <dbReference type="ChEBI" id="CHEBI:30616"/>
        <dbReference type="ChEBI" id="CHEBI:58369"/>
        <dbReference type="ChEBI" id="CHEBI:63528"/>
        <dbReference type="ChEBI" id="CHEBI:456216"/>
        <dbReference type="EC" id="2.7.4.9"/>
    </reaction>
</comment>
<evidence type="ECO:0000256" key="10">
    <source>
        <dbReference type="ARBA" id="ARBA00048743"/>
    </source>
</evidence>
<dbReference type="GO" id="GO:0006227">
    <property type="term" value="P:dUDP biosynthetic process"/>
    <property type="evidence" value="ECO:0007669"/>
    <property type="project" value="TreeGrafter"/>
</dbReference>
<dbReference type="KEGG" id="hbh:E4T21_07405"/>
<evidence type="ECO:0000256" key="5">
    <source>
        <dbReference type="ARBA" id="ARBA00022727"/>
    </source>
</evidence>
<dbReference type="GO" id="GO:0005829">
    <property type="term" value="C:cytosol"/>
    <property type="evidence" value="ECO:0007669"/>
    <property type="project" value="TreeGrafter"/>
</dbReference>
<sequence>MHDNSRPEPSGRGRGRFITLEGGEGVGKSTNLSFVVNYLTQHGIEVVQTREPGGTPRAEAIREQLLAHDSEPLDDDAELLLVFAARAQHLARKIRPALARGAWVVCDRFTDATFAYQGGGRGIDKERIASLEHLVQRGLTPDLTLLLDMPLEAAEARLASRLESQGGSKDRFEQERRDFFERVRTSYLSRATAEPERIVVVDAQGDLASVQSRISEILKQRIEQWR</sequence>
<keyword evidence="7 12" id="KW-0418">Kinase</keyword>
<dbReference type="GO" id="GO:0006235">
    <property type="term" value="P:dTTP biosynthetic process"/>
    <property type="evidence" value="ECO:0007669"/>
    <property type="project" value="UniProtKB-UniRule"/>
</dbReference>
<evidence type="ECO:0000259" key="13">
    <source>
        <dbReference type="Pfam" id="PF02223"/>
    </source>
</evidence>
<evidence type="ECO:0000256" key="4">
    <source>
        <dbReference type="ARBA" id="ARBA00022679"/>
    </source>
</evidence>
<keyword evidence="5 12" id="KW-0545">Nucleotide biosynthesis</keyword>
<feature type="binding site" evidence="12">
    <location>
        <begin position="22"/>
        <end position="29"/>
    </location>
    <ligand>
        <name>ATP</name>
        <dbReference type="ChEBI" id="CHEBI:30616"/>
    </ligand>
</feature>
<protein>
    <recommendedName>
        <fullName evidence="3 12">Thymidylate kinase</fullName>
        <ecNumber evidence="2 12">2.7.4.9</ecNumber>
    </recommendedName>
    <alternativeName>
        <fullName evidence="9 12">dTMP kinase</fullName>
    </alternativeName>
</protein>
<dbReference type="Pfam" id="PF02223">
    <property type="entry name" value="Thymidylate_kin"/>
    <property type="match status" value="1"/>
</dbReference>
<keyword evidence="8 12" id="KW-0067">ATP-binding</keyword>
<organism evidence="14 15">
    <name type="scientific">Halomonas binhaiensis</name>
    <dbReference type="NCBI Taxonomy" id="2562282"/>
    <lineage>
        <taxon>Bacteria</taxon>
        <taxon>Pseudomonadati</taxon>
        <taxon>Pseudomonadota</taxon>
        <taxon>Gammaproteobacteria</taxon>
        <taxon>Oceanospirillales</taxon>
        <taxon>Halomonadaceae</taxon>
        <taxon>Halomonas</taxon>
    </lineage>
</organism>
<evidence type="ECO:0000256" key="3">
    <source>
        <dbReference type="ARBA" id="ARBA00017144"/>
    </source>
</evidence>
<dbReference type="CDD" id="cd01672">
    <property type="entry name" value="TMPK"/>
    <property type="match status" value="1"/>
</dbReference>
<dbReference type="PANTHER" id="PTHR10344:SF4">
    <property type="entry name" value="UMP-CMP KINASE 2, MITOCHONDRIAL"/>
    <property type="match status" value="1"/>
</dbReference>
<evidence type="ECO:0000313" key="14">
    <source>
        <dbReference type="EMBL" id="QEM81383.1"/>
    </source>
</evidence>
<dbReference type="Gene3D" id="3.40.50.300">
    <property type="entry name" value="P-loop containing nucleotide triphosphate hydrolases"/>
    <property type="match status" value="1"/>
</dbReference>
<dbReference type="PANTHER" id="PTHR10344">
    <property type="entry name" value="THYMIDYLATE KINASE"/>
    <property type="match status" value="1"/>
</dbReference>
<evidence type="ECO:0000256" key="8">
    <source>
        <dbReference type="ARBA" id="ARBA00022840"/>
    </source>
</evidence>
<dbReference type="AlphaFoldDB" id="A0A5C1NFI6"/>
<dbReference type="FunFam" id="3.40.50.300:FF:000225">
    <property type="entry name" value="Thymidylate kinase"/>
    <property type="match status" value="1"/>
</dbReference>
<evidence type="ECO:0000256" key="11">
    <source>
        <dbReference type="ARBA" id="ARBA00057735"/>
    </source>
</evidence>
<gene>
    <name evidence="12" type="primary">tmk</name>
    <name evidence="14" type="ORF">E4T21_07405</name>
</gene>
<dbReference type="EMBL" id="CP038437">
    <property type="protein sequence ID" value="QEM81383.1"/>
    <property type="molecule type" value="Genomic_DNA"/>
</dbReference>
<dbReference type="OrthoDB" id="9774907at2"/>
<dbReference type="GO" id="GO:0006233">
    <property type="term" value="P:dTDP biosynthetic process"/>
    <property type="evidence" value="ECO:0007669"/>
    <property type="project" value="InterPro"/>
</dbReference>
<dbReference type="InterPro" id="IPR027417">
    <property type="entry name" value="P-loop_NTPase"/>
</dbReference>
<dbReference type="InterPro" id="IPR039430">
    <property type="entry name" value="Thymidylate_kin-like_dom"/>
</dbReference>
<dbReference type="GO" id="GO:0004798">
    <property type="term" value="F:dTMP kinase activity"/>
    <property type="evidence" value="ECO:0007669"/>
    <property type="project" value="UniProtKB-UniRule"/>
</dbReference>
<accession>A0A5C1NFI6</accession>
<proteinExistence type="inferred from homology"/>
<comment type="similarity">
    <text evidence="1 12">Belongs to the thymidylate kinase family.</text>
</comment>
<evidence type="ECO:0000256" key="2">
    <source>
        <dbReference type="ARBA" id="ARBA00012980"/>
    </source>
</evidence>